<protein>
    <submittedName>
        <fullName evidence="2">Uncharacterized protein</fullName>
    </submittedName>
</protein>
<keyword evidence="1" id="KW-0472">Membrane</keyword>
<evidence type="ECO:0000313" key="3">
    <source>
        <dbReference type="Proteomes" id="UP000237000"/>
    </source>
</evidence>
<dbReference type="InParanoid" id="A0A2P5EKI7"/>
<keyword evidence="1" id="KW-0812">Transmembrane</keyword>
<reference evidence="3" key="1">
    <citation type="submission" date="2016-06" db="EMBL/GenBank/DDBJ databases">
        <title>Parallel loss of symbiosis genes in relatives of nitrogen-fixing non-legume Parasponia.</title>
        <authorList>
            <person name="Van Velzen R."/>
            <person name="Holmer R."/>
            <person name="Bu F."/>
            <person name="Rutten L."/>
            <person name="Van Zeijl A."/>
            <person name="Liu W."/>
            <person name="Santuari L."/>
            <person name="Cao Q."/>
            <person name="Sharma T."/>
            <person name="Shen D."/>
            <person name="Roswanjaya Y."/>
            <person name="Wardhani T."/>
            <person name="Kalhor M.S."/>
            <person name="Jansen J."/>
            <person name="Van den Hoogen J."/>
            <person name="Gungor B."/>
            <person name="Hartog M."/>
            <person name="Hontelez J."/>
            <person name="Verver J."/>
            <person name="Yang W.-C."/>
            <person name="Schijlen E."/>
            <person name="Repin R."/>
            <person name="Schilthuizen M."/>
            <person name="Schranz E."/>
            <person name="Heidstra R."/>
            <person name="Miyata K."/>
            <person name="Fedorova E."/>
            <person name="Kohlen W."/>
            <person name="Bisseling T."/>
            <person name="Smit S."/>
            <person name="Geurts R."/>
        </authorList>
    </citation>
    <scope>NUCLEOTIDE SEQUENCE [LARGE SCALE GENOMIC DNA]</scope>
    <source>
        <strain evidence="3">cv. RG33-2</strain>
    </source>
</reference>
<proteinExistence type="predicted"/>
<keyword evidence="3" id="KW-1185">Reference proteome</keyword>
<name>A0A2P5EKI7_TREOI</name>
<keyword evidence="1" id="KW-1133">Transmembrane helix</keyword>
<sequence length="58" mass="6668">MGFCRGLDRRLCFFVVFVIDMCGGLTFSILRGEERWLYQGVSSCTRNGPRVSHDLFFA</sequence>
<dbReference type="Proteomes" id="UP000237000">
    <property type="component" value="Unassembled WGS sequence"/>
</dbReference>
<accession>A0A2P5EKI7</accession>
<feature type="transmembrane region" description="Helical" evidence="1">
    <location>
        <begin position="12"/>
        <end position="30"/>
    </location>
</feature>
<evidence type="ECO:0000256" key="1">
    <source>
        <dbReference type="SAM" id="Phobius"/>
    </source>
</evidence>
<organism evidence="2 3">
    <name type="scientific">Trema orientale</name>
    <name type="common">Charcoal tree</name>
    <name type="synonym">Celtis orientalis</name>
    <dbReference type="NCBI Taxonomy" id="63057"/>
    <lineage>
        <taxon>Eukaryota</taxon>
        <taxon>Viridiplantae</taxon>
        <taxon>Streptophyta</taxon>
        <taxon>Embryophyta</taxon>
        <taxon>Tracheophyta</taxon>
        <taxon>Spermatophyta</taxon>
        <taxon>Magnoliopsida</taxon>
        <taxon>eudicotyledons</taxon>
        <taxon>Gunneridae</taxon>
        <taxon>Pentapetalae</taxon>
        <taxon>rosids</taxon>
        <taxon>fabids</taxon>
        <taxon>Rosales</taxon>
        <taxon>Cannabaceae</taxon>
        <taxon>Trema</taxon>
    </lineage>
</organism>
<gene>
    <name evidence="2" type="ORF">TorRG33x02_181000</name>
</gene>
<evidence type="ECO:0000313" key="2">
    <source>
        <dbReference type="EMBL" id="PON86050.1"/>
    </source>
</evidence>
<dbReference type="EMBL" id="JXTC01000137">
    <property type="protein sequence ID" value="PON86050.1"/>
    <property type="molecule type" value="Genomic_DNA"/>
</dbReference>
<dbReference type="AlphaFoldDB" id="A0A2P5EKI7"/>
<comment type="caution">
    <text evidence="2">The sequence shown here is derived from an EMBL/GenBank/DDBJ whole genome shotgun (WGS) entry which is preliminary data.</text>
</comment>
<feature type="non-terminal residue" evidence="2">
    <location>
        <position position="58"/>
    </location>
</feature>